<evidence type="ECO:0000256" key="1">
    <source>
        <dbReference type="ARBA" id="ARBA00023224"/>
    </source>
</evidence>
<dbReference type="GO" id="GO:0006935">
    <property type="term" value="P:chemotaxis"/>
    <property type="evidence" value="ECO:0007669"/>
    <property type="project" value="InterPro"/>
</dbReference>
<evidence type="ECO:0000313" key="5">
    <source>
        <dbReference type="EMBL" id="MBB5724480.1"/>
    </source>
</evidence>
<accession>A0A7X0JBV7</accession>
<dbReference type="SUPFAM" id="SSF58104">
    <property type="entry name" value="Methyl-accepting chemotaxis protein (MCP) signaling domain"/>
    <property type="match status" value="1"/>
</dbReference>
<dbReference type="Gene3D" id="1.10.287.950">
    <property type="entry name" value="Methyl-accepting chemotaxis protein"/>
    <property type="match status" value="1"/>
</dbReference>
<dbReference type="EMBL" id="JACIJN010000001">
    <property type="protein sequence ID" value="MBB5724480.1"/>
    <property type="molecule type" value="Genomic_DNA"/>
</dbReference>
<gene>
    <name evidence="6" type="ORF">F4693_000514</name>
    <name evidence="5" type="ORF">FHS97_000380</name>
</gene>
<sequence>MITLVHHDLRPLAERARDFDPDGRVLADCAEIAAILDAGDAWAEIALTFWTHLASRNNVPAAVRELSPPDRERRVQVAMNYTRLRYRAPLSVAWQEMVVTQVDDSQAAGIPLTALLSGLSAAHCRVTELVAAAVGDDTPRLLRLGNALLRMAMLESDLLTTQLGAIGVARARALRAEHAAAFRTRIGNGIDAIAARGRVVRDRARSTAGAASGMIEKTSEVSVAAEQSALAMRDAASTAAGLINAIGSVQRDMQVATRTLTAATDQADGAVAASAALDEHAKSIESILGLIRDIAGQTNLLALNATIEAARAGDAGRGFAVVAQEVKSLANQTARATDDIAAKIAAIQAATRVTVEKSASIQTSIEQLRGAAGHINDSMFEQARTVTAITAAVDETALTADSMSHTIAAIREGTQTVAGEVESLGQSFEMIAQRFETLRAEADGFANVA</sequence>
<dbReference type="Proteomes" id="UP000522313">
    <property type="component" value="Unassembled WGS sequence"/>
</dbReference>
<evidence type="ECO:0000259" key="4">
    <source>
        <dbReference type="PROSITE" id="PS50111"/>
    </source>
</evidence>
<evidence type="ECO:0000256" key="2">
    <source>
        <dbReference type="ARBA" id="ARBA00029447"/>
    </source>
</evidence>
<name>A0A7X0JBV7_9SPHN</name>
<proteinExistence type="inferred from homology"/>
<dbReference type="Pfam" id="PF00015">
    <property type="entry name" value="MCPsignal"/>
    <property type="match status" value="1"/>
</dbReference>
<dbReference type="GO" id="GO:0007165">
    <property type="term" value="P:signal transduction"/>
    <property type="evidence" value="ECO:0007669"/>
    <property type="project" value="UniProtKB-KW"/>
</dbReference>
<dbReference type="GO" id="GO:0016020">
    <property type="term" value="C:membrane"/>
    <property type="evidence" value="ECO:0007669"/>
    <property type="project" value="InterPro"/>
</dbReference>
<comment type="caution">
    <text evidence="6">The sequence shown here is derived from an EMBL/GenBank/DDBJ whole genome shotgun (WGS) entry which is preliminary data.</text>
</comment>
<organism evidence="6 7">
    <name type="scientific">Sphingomonas endophytica</name>
    <dbReference type="NCBI Taxonomy" id="869719"/>
    <lineage>
        <taxon>Bacteria</taxon>
        <taxon>Pseudomonadati</taxon>
        <taxon>Pseudomonadota</taxon>
        <taxon>Alphaproteobacteria</taxon>
        <taxon>Sphingomonadales</taxon>
        <taxon>Sphingomonadaceae</taxon>
        <taxon>Sphingomonas</taxon>
    </lineage>
</organism>
<protein>
    <submittedName>
        <fullName evidence="6">Methyl-accepting chemotaxis protein</fullName>
    </submittedName>
</protein>
<feature type="domain" description="Methyl-accepting transducer" evidence="4">
    <location>
        <begin position="182"/>
        <end position="432"/>
    </location>
</feature>
<comment type="similarity">
    <text evidence="2">Belongs to the methyl-accepting chemotaxis (MCP) protein family.</text>
</comment>
<keyword evidence="8" id="KW-1185">Reference proteome</keyword>
<dbReference type="AlphaFoldDB" id="A0A7X0JBV7"/>
<dbReference type="PROSITE" id="PS50111">
    <property type="entry name" value="CHEMOTAXIS_TRANSDUC_2"/>
    <property type="match status" value="1"/>
</dbReference>
<evidence type="ECO:0000256" key="3">
    <source>
        <dbReference type="PROSITE-ProRule" id="PRU00284"/>
    </source>
</evidence>
<dbReference type="Proteomes" id="UP000560131">
    <property type="component" value="Unassembled WGS sequence"/>
</dbReference>
<dbReference type="InterPro" id="IPR004090">
    <property type="entry name" value="Chemotax_Me-accpt_rcpt"/>
</dbReference>
<reference evidence="5 8" key="1">
    <citation type="submission" date="2020-08" db="EMBL/GenBank/DDBJ databases">
        <title>Genomic Encyclopedia of Type Strains, Phase IV (KMG-IV): sequencing the most valuable type-strain genomes for metagenomic binning, comparative biology and taxonomic classification.</title>
        <authorList>
            <person name="Goeker M."/>
        </authorList>
    </citation>
    <scope>NUCLEOTIDE SEQUENCE [LARGE SCALE GENOMIC DNA]</scope>
    <source>
        <strain evidence="5 8">DSM 101535</strain>
    </source>
</reference>
<reference evidence="6 7" key="2">
    <citation type="submission" date="2020-08" db="EMBL/GenBank/DDBJ databases">
        <title>The Agave Microbiome: Exploring the role of microbial communities in plant adaptations to desert environments.</title>
        <authorList>
            <person name="Partida-Martinez L.P."/>
        </authorList>
    </citation>
    <scope>NUCLEOTIDE SEQUENCE [LARGE SCALE GENOMIC DNA]</scope>
    <source>
        <strain evidence="6 7">AS3.13</strain>
    </source>
</reference>
<dbReference type="PRINTS" id="PR00260">
    <property type="entry name" value="CHEMTRNSDUCR"/>
</dbReference>
<dbReference type="PANTHER" id="PTHR32089:SF112">
    <property type="entry name" value="LYSOZYME-LIKE PROTEIN-RELATED"/>
    <property type="match status" value="1"/>
</dbReference>
<dbReference type="GO" id="GO:0004888">
    <property type="term" value="F:transmembrane signaling receptor activity"/>
    <property type="evidence" value="ECO:0007669"/>
    <property type="project" value="InterPro"/>
</dbReference>
<reference evidence="6 7" key="3">
    <citation type="submission" date="2020-08" db="EMBL/GenBank/DDBJ databases">
        <authorList>
            <person name="Partida-Martinez L."/>
            <person name="Huntemann M."/>
            <person name="Clum A."/>
            <person name="Wang J."/>
            <person name="Palaniappan K."/>
            <person name="Ritter S."/>
            <person name="Chen I.-M."/>
            <person name="Stamatis D."/>
            <person name="Reddy T."/>
            <person name="O'Malley R."/>
            <person name="Daum C."/>
            <person name="Shapiro N."/>
            <person name="Ivanova N."/>
            <person name="Kyrpides N."/>
            <person name="Woyke T."/>
        </authorList>
    </citation>
    <scope>NUCLEOTIDE SEQUENCE [LARGE SCALE GENOMIC DNA]</scope>
    <source>
        <strain evidence="6 7">AS3.13</strain>
    </source>
</reference>
<dbReference type="InterPro" id="IPR004089">
    <property type="entry name" value="MCPsignal_dom"/>
</dbReference>
<dbReference type="RefSeq" id="WP_184032744.1">
    <property type="nucleotide sequence ID" value="NZ_BAABAR010000002.1"/>
</dbReference>
<dbReference type="EMBL" id="JACHBT010000002">
    <property type="protein sequence ID" value="MBB6503561.1"/>
    <property type="molecule type" value="Genomic_DNA"/>
</dbReference>
<keyword evidence="1 3" id="KW-0807">Transducer</keyword>
<evidence type="ECO:0000313" key="6">
    <source>
        <dbReference type="EMBL" id="MBB6503561.1"/>
    </source>
</evidence>
<evidence type="ECO:0000313" key="8">
    <source>
        <dbReference type="Proteomes" id="UP000560131"/>
    </source>
</evidence>
<evidence type="ECO:0000313" key="7">
    <source>
        <dbReference type="Proteomes" id="UP000522313"/>
    </source>
</evidence>
<dbReference type="SMART" id="SM00283">
    <property type="entry name" value="MA"/>
    <property type="match status" value="1"/>
</dbReference>
<dbReference type="PANTHER" id="PTHR32089">
    <property type="entry name" value="METHYL-ACCEPTING CHEMOTAXIS PROTEIN MCPB"/>
    <property type="match status" value="1"/>
</dbReference>